<dbReference type="AlphaFoldDB" id="A0A5J4WC61"/>
<feature type="region of interest" description="Disordered" evidence="1">
    <location>
        <begin position="272"/>
        <end position="303"/>
    </location>
</feature>
<evidence type="ECO:0000313" key="2">
    <source>
        <dbReference type="EMBL" id="KAA6392410.1"/>
    </source>
</evidence>
<protein>
    <submittedName>
        <fullName evidence="2">Uncharacterized protein</fullName>
    </submittedName>
</protein>
<evidence type="ECO:0000256" key="1">
    <source>
        <dbReference type="SAM" id="MobiDB-lite"/>
    </source>
</evidence>
<evidence type="ECO:0000313" key="3">
    <source>
        <dbReference type="Proteomes" id="UP000324800"/>
    </source>
</evidence>
<organism evidence="2 3">
    <name type="scientific">Streblomastix strix</name>
    <dbReference type="NCBI Taxonomy" id="222440"/>
    <lineage>
        <taxon>Eukaryota</taxon>
        <taxon>Metamonada</taxon>
        <taxon>Preaxostyla</taxon>
        <taxon>Oxymonadida</taxon>
        <taxon>Streblomastigidae</taxon>
        <taxon>Streblomastix</taxon>
    </lineage>
</organism>
<dbReference type="Proteomes" id="UP000324800">
    <property type="component" value="Unassembled WGS sequence"/>
</dbReference>
<comment type="caution">
    <text evidence="2">The sequence shown here is derived from an EMBL/GenBank/DDBJ whole genome shotgun (WGS) entry which is preliminary data.</text>
</comment>
<dbReference type="EMBL" id="SNRW01002549">
    <property type="protein sequence ID" value="KAA6392410.1"/>
    <property type="molecule type" value="Genomic_DNA"/>
</dbReference>
<sequence length="553" mass="62263">MLSQIQYQIEHLKLPQNSENEKIDALIQLINLTVNSDINDWNGVATTYQIVNDISEMMINTSNQNISILCSTILEIIQQHGTEAEEKIDSKIILSPLISLLFNKDDNLSEIGKRSLLKAIDKNAEIIHELVEFNLFDQASEQLNISFPPSEQAESQYHCTSSSNGSVEQKVLLNILEVVDKVIHANIYTIQNTKRIKNSIERIAQQNLPIQISTIIKYILSSLDDQNQDQDNEILDERTKICELEKKVQQSEERVQIAQLKQKQAEESQIRATEKAQLAEQDKSIEKQRADSAEQEIEKEKNRADSSQALISCLSEQIARLSAQLALKGSSSTETSSGQSQSQSSSNLLIQKSKTKQVNIFNRKPSVISLITPIFILSKASQGKVKKNRFIHPNEFANCTIALDPVIRDGIVYIEIVFDNAEGYAKAIGIADSSCQFAADTGASQHKQQTVRYYWSGDLDHITDELKGNQGYKDGHRIGAEVDMTIVPRRVTFFVNDIEQTNHVIGIPEAIRFWAFIFKTSSSFTVNKFERLEFSLAKGVVGSKASEWGKKWK</sequence>
<name>A0A5J4WC61_9EUKA</name>
<accession>A0A5J4WC61</accession>
<proteinExistence type="predicted"/>
<reference evidence="2 3" key="1">
    <citation type="submission" date="2019-03" db="EMBL/GenBank/DDBJ databases">
        <title>Single cell metagenomics reveals metabolic interactions within the superorganism composed of flagellate Streblomastix strix and complex community of Bacteroidetes bacteria on its surface.</title>
        <authorList>
            <person name="Treitli S.C."/>
            <person name="Kolisko M."/>
            <person name="Husnik F."/>
            <person name="Keeling P."/>
            <person name="Hampl V."/>
        </authorList>
    </citation>
    <scope>NUCLEOTIDE SEQUENCE [LARGE SCALE GENOMIC DNA]</scope>
    <source>
        <strain evidence="2">ST1C</strain>
    </source>
</reference>
<gene>
    <name evidence="2" type="ORF">EZS28_012063</name>
</gene>
<feature type="compositionally biased region" description="Basic and acidic residues" evidence="1">
    <location>
        <begin position="280"/>
        <end position="303"/>
    </location>
</feature>